<dbReference type="NCBIfam" id="TIGR02532">
    <property type="entry name" value="IV_pilin_GFxxxE"/>
    <property type="match status" value="1"/>
</dbReference>
<keyword evidence="7 10" id="KW-0472">Membrane</keyword>
<dbReference type="InterPro" id="IPR016940">
    <property type="entry name" value="ComGC"/>
</dbReference>
<name>A0ABM8ZAH2_9LACO</name>
<evidence type="ECO:0000256" key="4">
    <source>
        <dbReference type="ARBA" id="ARBA00022481"/>
    </source>
</evidence>
<protein>
    <recommendedName>
        <fullName evidence="13">Prepilin-type N-terminal cleavage/methylation domain-containing protein</fullName>
    </recommendedName>
</protein>
<dbReference type="PRINTS" id="PR00813">
    <property type="entry name" value="BCTERIALGSPG"/>
</dbReference>
<comment type="subcellular location">
    <subcellularLocation>
        <location evidence="1">Cell membrane</location>
        <topology evidence="1">Single-pass membrane protein</topology>
    </subcellularLocation>
    <subcellularLocation>
        <location evidence="2">Cell surface</location>
    </subcellularLocation>
</comment>
<dbReference type="InterPro" id="IPR045584">
    <property type="entry name" value="Pilin-like"/>
</dbReference>
<evidence type="ECO:0000256" key="6">
    <source>
        <dbReference type="ARBA" id="ARBA00022989"/>
    </source>
</evidence>
<dbReference type="SUPFAM" id="SSF54523">
    <property type="entry name" value="Pili subunits"/>
    <property type="match status" value="1"/>
</dbReference>
<evidence type="ECO:0000256" key="1">
    <source>
        <dbReference type="ARBA" id="ARBA00004162"/>
    </source>
</evidence>
<evidence type="ECO:0000256" key="3">
    <source>
        <dbReference type="ARBA" id="ARBA00022475"/>
    </source>
</evidence>
<reference evidence="11 12" key="1">
    <citation type="submission" date="2021-11" db="EMBL/GenBank/DDBJ databases">
        <authorList>
            <person name="Depoorter E."/>
        </authorList>
    </citation>
    <scope>NUCLEOTIDE SEQUENCE [LARGE SCALE GENOMIC DNA]</scope>
    <source>
        <strain evidence="11 12">LMG 24286</strain>
    </source>
</reference>
<keyword evidence="6 10" id="KW-1133">Transmembrane helix</keyword>
<evidence type="ECO:0000256" key="2">
    <source>
        <dbReference type="ARBA" id="ARBA00004241"/>
    </source>
</evidence>
<keyword evidence="8" id="KW-0178">Competence</keyword>
<evidence type="ECO:0000256" key="8">
    <source>
        <dbReference type="ARBA" id="ARBA00023287"/>
    </source>
</evidence>
<dbReference type="NCBIfam" id="NF040999">
    <property type="entry name" value="pilin_ComGC"/>
    <property type="match status" value="1"/>
</dbReference>
<comment type="caution">
    <text evidence="11">The sequence shown here is derived from an EMBL/GenBank/DDBJ whole genome shotgun (WGS) entry which is preliminary data.</text>
</comment>
<feature type="transmembrane region" description="Helical" evidence="10">
    <location>
        <begin position="12"/>
        <end position="35"/>
    </location>
</feature>
<keyword evidence="12" id="KW-1185">Reference proteome</keyword>
<evidence type="ECO:0000256" key="9">
    <source>
        <dbReference type="ARBA" id="ARBA00043982"/>
    </source>
</evidence>
<evidence type="ECO:0000256" key="5">
    <source>
        <dbReference type="ARBA" id="ARBA00022692"/>
    </source>
</evidence>
<keyword evidence="4" id="KW-0488">Methylation</keyword>
<evidence type="ECO:0008006" key="13">
    <source>
        <dbReference type="Google" id="ProtNLM"/>
    </source>
</evidence>
<evidence type="ECO:0000313" key="11">
    <source>
        <dbReference type="EMBL" id="CAH0418476.1"/>
    </source>
</evidence>
<dbReference type="Pfam" id="PF07963">
    <property type="entry name" value="N_methyl"/>
    <property type="match status" value="1"/>
</dbReference>
<dbReference type="RefSeq" id="WP_230098567.1">
    <property type="nucleotide sequence ID" value="NZ_CAKKNT010000009.1"/>
</dbReference>
<keyword evidence="3" id="KW-1003">Cell membrane</keyword>
<accession>A0ABM8ZAH2</accession>
<dbReference type="InterPro" id="IPR000983">
    <property type="entry name" value="Bac_GSPG_pilin"/>
</dbReference>
<gene>
    <name evidence="11" type="ORF">WGH24286_00894</name>
</gene>
<keyword evidence="5 10" id="KW-0812">Transmembrane</keyword>
<evidence type="ECO:0000256" key="10">
    <source>
        <dbReference type="SAM" id="Phobius"/>
    </source>
</evidence>
<organism evidence="11 12">
    <name type="scientific">Periweissella ghanensis</name>
    <dbReference type="NCBI Taxonomy" id="467997"/>
    <lineage>
        <taxon>Bacteria</taxon>
        <taxon>Bacillati</taxon>
        <taxon>Bacillota</taxon>
        <taxon>Bacilli</taxon>
        <taxon>Lactobacillales</taxon>
        <taxon>Lactobacillaceae</taxon>
        <taxon>Periweissella</taxon>
    </lineage>
</organism>
<dbReference type="PIRSF" id="PIRSF029928">
    <property type="entry name" value="Late_competence_ComGC"/>
    <property type="match status" value="1"/>
</dbReference>
<sequence length="110" mass="12329">MKTNMYLQVKRSRAFTLLEMTVVLLIIGLLLLLVIPNVSKIRDSANARQTIAMVKMVQTQVDLYLTENGSKAVTIADLVRENYLTSEQQKQANNAKIVIDDNNHVTGPTK</sequence>
<proteinExistence type="inferred from homology"/>
<comment type="similarity">
    <text evidence="9">Belongs to the ComGC family.</text>
</comment>
<dbReference type="InterPro" id="IPR012902">
    <property type="entry name" value="N_methyl_site"/>
</dbReference>
<dbReference type="EMBL" id="CAKKNT010000009">
    <property type="protein sequence ID" value="CAH0418476.1"/>
    <property type="molecule type" value="Genomic_DNA"/>
</dbReference>
<dbReference type="Gene3D" id="3.30.700.10">
    <property type="entry name" value="Glycoprotein, Type 4 Pilin"/>
    <property type="match status" value="1"/>
</dbReference>
<evidence type="ECO:0000313" key="12">
    <source>
        <dbReference type="Proteomes" id="UP000789719"/>
    </source>
</evidence>
<dbReference type="Proteomes" id="UP000789719">
    <property type="component" value="Unassembled WGS sequence"/>
</dbReference>
<evidence type="ECO:0000256" key="7">
    <source>
        <dbReference type="ARBA" id="ARBA00023136"/>
    </source>
</evidence>